<dbReference type="OrthoDB" id="6278596at2759"/>
<feature type="domain" description="Trafficking protein particle complex subunit 11" evidence="2">
    <location>
        <begin position="361"/>
        <end position="639"/>
    </location>
</feature>
<organism evidence="3 4">
    <name type="scientific">Morchella conica CCBAS932</name>
    <dbReference type="NCBI Taxonomy" id="1392247"/>
    <lineage>
        <taxon>Eukaryota</taxon>
        <taxon>Fungi</taxon>
        <taxon>Dikarya</taxon>
        <taxon>Ascomycota</taxon>
        <taxon>Pezizomycotina</taxon>
        <taxon>Pezizomycetes</taxon>
        <taxon>Pezizales</taxon>
        <taxon>Morchellaceae</taxon>
        <taxon>Morchella</taxon>
    </lineage>
</organism>
<protein>
    <submittedName>
        <fullName evidence="3">Uncharacterized protein</fullName>
    </submittedName>
</protein>
<evidence type="ECO:0000259" key="1">
    <source>
        <dbReference type="Pfam" id="PF07919"/>
    </source>
</evidence>
<dbReference type="Proteomes" id="UP000277580">
    <property type="component" value="Unassembled WGS sequence"/>
</dbReference>
<evidence type="ECO:0000259" key="2">
    <source>
        <dbReference type="Pfam" id="PF11817"/>
    </source>
</evidence>
<gene>
    <name evidence="3" type="ORF">P167DRAFT_525408</name>
</gene>
<dbReference type="InterPro" id="IPR021773">
    <property type="entry name" value="TPC11"/>
</dbReference>
<keyword evidence="4" id="KW-1185">Reference proteome</keyword>
<dbReference type="PANTHER" id="PTHR14374">
    <property type="entry name" value="FOIE GRAS"/>
    <property type="match status" value="1"/>
</dbReference>
<dbReference type="STRING" id="1392247.A0A3N4KN19"/>
<dbReference type="Pfam" id="PF07919">
    <property type="entry name" value="Gryzun"/>
    <property type="match status" value="1"/>
</dbReference>
<dbReference type="EMBL" id="ML119140">
    <property type="protein sequence ID" value="RPB10838.1"/>
    <property type="molecule type" value="Genomic_DNA"/>
</dbReference>
<name>A0A3N4KN19_9PEZI</name>
<reference evidence="3 4" key="1">
    <citation type="journal article" date="2018" name="Nat. Ecol. Evol.">
        <title>Pezizomycetes genomes reveal the molecular basis of ectomycorrhizal truffle lifestyle.</title>
        <authorList>
            <person name="Murat C."/>
            <person name="Payen T."/>
            <person name="Noel B."/>
            <person name="Kuo A."/>
            <person name="Morin E."/>
            <person name="Chen J."/>
            <person name="Kohler A."/>
            <person name="Krizsan K."/>
            <person name="Balestrini R."/>
            <person name="Da Silva C."/>
            <person name="Montanini B."/>
            <person name="Hainaut M."/>
            <person name="Levati E."/>
            <person name="Barry K.W."/>
            <person name="Belfiori B."/>
            <person name="Cichocki N."/>
            <person name="Clum A."/>
            <person name="Dockter R.B."/>
            <person name="Fauchery L."/>
            <person name="Guy J."/>
            <person name="Iotti M."/>
            <person name="Le Tacon F."/>
            <person name="Lindquist E.A."/>
            <person name="Lipzen A."/>
            <person name="Malagnac F."/>
            <person name="Mello A."/>
            <person name="Molinier V."/>
            <person name="Miyauchi S."/>
            <person name="Poulain J."/>
            <person name="Riccioni C."/>
            <person name="Rubini A."/>
            <person name="Sitrit Y."/>
            <person name="Splivallo R."/>
            <person name="Traeger S."/>
            <person name="Wang M."/>
            <person name="Zifcakova L."/>
            <person name="Wipf D."/>
            <person name="Zambonelli A."/>
            <person name="Paolocci F."/>
            <person name="Nowrousian M."/>
            <person name="Ottonello S."/>
            <person name="Baldrian P."/>
            <person name="Spatafora J.W."/>
            <person name="Henrissat B."/>
            <person name="Nagy L.G."/>
            <person name="Aury J.M."/>
            <person name="Wincker P."/>
            <person name="Grigoriev I.V."/>
            <person name="Bonfante P."/>
            <person name="Martin F.M."/>
        </authorList>
    </citation>
    <scope>NUCLEOTIDE SEQUENCE [LARGE SCALE GENOMIC DNA]</scope>
    <source>
        <strain evidence="3 4">CCBAS932</strain>
    </source>
</reference>
<dbReference type="PANTHER" id="PTHR14374:SF0">
    <property type="entry name" value="TRAFFICKING PROTEIN PARTICLE COMPLEX SUBUNIT 11"/>
    <property type="match status" value="1"/>
</dbReference>
<evidence type="ECO:0000313" key="3">
    <source>
        <dbReference type="EMBL" id="RPB10838.1"/>
    </source>
</evidence>
<sequence>MDAYPPELVTHEAPLLIVSGLGSPERHSPPSTYPQLEQNGSLIACAVAPVTTPAGELLLDYFLKTDCSGIWAARPAERQKPQTPAWRIRAVGRDYTLPPRKARPPADEHFTTPLEGPPTRIQALHSPISPLSPSSPLYPDGVLTPLWLRKHQTLLPAAFCAAYELYTDTNDGPLQNQHDNALIAAINHQKRFFAPPGSSPAAISSDDIRSPAFRSRFVVALLSEKSILSSPRIDERLSYIKRSTGLVPGITFFFLPAHSSPVEVHQFVATLLTTLHPHAIDYYRELSKHTRRKRNRGSVPPPTVPSSRALSLHAWSLRYELKLGVFAEFRQELDVAARSYEAAYEKLFAEVFETTTSWSERWTEARLLADTLTLRIVRCHLWNEQYTAAKRRWGSHVVQMAAVLDRKGLGTETYGFSAWMARWNRCLAELLQAANLAVLAPLVPPARGSLLDVDGAREAQALYVGGEKGSAAVSGGGGGGGGVGERMAAADYLHHPGFYYLAAAEHLGERAQRGKRVSVGAKESSYDTYLCLPPAEEVVWEGEGPRIALLGLARREFEARGQRRMACGVVYSVAKLRMAAAARSGVGWGEALKDLRAAAGVYRREGWWEVLEEVLWSVVECGRMSGDGGSVVVAGLELLCGEVFRERRGWRYDLGRCLEGIEAVKVRPTMVVRGGDVVSFLTATYTFSTPKIHVGDLITSQLSITSTAHPSSTPITFTELKLTFEGPLKPIHLHHSSSCVPPPPTTTSRVTKLDLKNKLTEQHTTPDAPSFLAADTDLTLAPGETKVFELAAVLREAGDAKAVCATFVFVSDGFELDFMLMLEADEEEGGGGVHILPSAAARRRQVTANGGSGAWWIEAPLGAAGGGTTELRRKPLRAVEPGRVEILPRPPKMDVTARSAVVGDVYVNEIVRIEFGACNGEDEEAVVGVEVKILGWPGEEPPKITWLSPDSSAEAEQLATTAHYPLGRLPPGASAKRTFTFPSPSIPADCAIEITAHYHLVSDPETPISKPVVAEMPVINPFRTSFDFSPRVHPDPWPDYFSLPDDLAPEQPLGITQRWALTVTIAAQGEGTLLLTEWALPVHAVAGGIVATVVADAAAAGGQPKALNSGAPATLTFLLDVQKMSLEDRRAASADVALSLSWRRTDTSPEWPEVTNTTLLPVPRLPVPGSEPRVLAAVVSAPAPVSPSADVPGVLHLQYVLENPTNYFLTFSVVMEASEGFAFSGPKQTVVQVLPVARVALGYRLFVYRADAAAMGERRGGEKGVWVRPALRVVDRYFNKTLRVSPGSEGVGLDKNGVMVWVPTGEVEEGGKVVEEL</sequence>
<dbReference type="InParanoid" id="A0A3N4KN19"/>
<accession>A0A3N4KN19</accession>
<feature type="domain" description="Gryzun putative trafficking through Golgi" evidence="1">
    <location>
        <begin position="672"/>
        <end position="1303"/>
    </location>
</feature>
<dbReference type="Pfam" id="PF11817">
    <property type="entry name" value="Foie-gras_1"/>
    <property type="match status" value="1"/>
</dbReference>
<proteinExistence type="predicted"/>
<evidence type="ECO:0000313" key="4">
    <source>
        <dbReference type="Proteomes" id="UP000277580"/>
    </source>
</evidence>
<dbReference type="InterPro" id="IPR012880">
    <property type="entry name" value="Gryzun"/>
</dbReference>